<sequence>MEGQAENNLVSISLENEKEPECLKIVRDMMADSEKLKPLMQFWPEKLLLMFIRTYDFNPTNILRVINSLHNGITEMYPDLFGLINLSELKPILDKKMFRLVKHASPKNPGVVMFHFKNWKPSEIPIEQLIAVGTVYYYQLGRESKDIQKNGIIILVDADGLGFSHARQLSYDLVKKLLYCMVYTSPVRVTGYIVYNSSYLMEKIYSVVKYAVPERARKDIYLLKKDLTVLHRMVPDKQFLPTCVGGEVPNDDAFQEDAEEAAFEDLTIQNLVTDLQREVGLGKK</sequence>
<dbReference type="GO" id="GO:0016020">
    <property type="term" value="C:membrane"/>
    <property type="evidence" value="ECO:0007669"/>
    <property type="project" value="TreeGrafter"/>
</dbReference>
<dbReference type="InterPro" id="IPR036865">
    <property type="entry name" value="CRAL-TRIO_dom_sf"/>
</dbReference>
<dbReference type="AlphaFoldDB" id="A0A226DQH8"/>
<organism evidence="2 3">
    <name type="scientific">Folsomia candida</name>
    <name type="common">Springtail</name>
    <dbReference type="NCBI Taxonomy" id="158441"/>
    <lineage>
        <taxon>Eukaryota</taxon>
        <taxon>Metazoa</taxon>
        <taxon>Ecdysozoa</taxon>
        <taxon>Arthropoda</taxon>
        <taxon>Hexapoda</taxon>
        <taxon>Collembola</taxon>
        <taxon>Entomobryomorpha</taxon>
        <taxon>Isotomoidea</taxon>
        <taxon>Isotomidae</taxon>
        <taxon>Proisotominae</taxon>
        <taxon>Folsomia</taxon>
    </lineage>
</organism>
<dbReference type="Gene3D" id="3.40.525.10">
    <property type="entry name" value="CRAL-TRIO lipid binding domain"/>
    <property type="match status" value="1"/>
</dbReference>
<feature type="domain" description="CRAL-TRIO" evidence="1">
    <location>
        <begin position="139"/>
        <end position="252"/>
    </location>
</feature>
<evidence type="ECO:0000259" key="1">
    <source>
        <dbReference type="PROSITE" id="PS50191"/>
    </source>
</evidence>
<reference evidence="2 3" key="1">
    <citation type="submission" date="2015-12" db="EMBL/GenBank/DDBJ databases">
        <title>The genome of Folsomia candida.</title>
        <authorList>
            <person name="Faddeeva A."/>
            <person name="Derks M.F."/>
            <person name="Anvar Y."/>
            <person name="Smit S."/>
            <person name="Van Straalen N."/>
            <person name="Roelofs D."/>
        </authorList>
    </citation>
    <scope>NUCLEOTIDE SEQUENCE [LARGE SCALE GENOMIC DNA]</scope>
    <source>
        <strain evidence="2 3">VU population</strain>
        <tissue evidence="2">Whole body</tissue>
    </source>
</reference>
<dbReference type="CDD" id="cd00170">
    <property type="entry name" value="SEC14"/>
    <property type="match status" value="1"/>
</dbReference>
<proteinExistence type="predicted"/>
<dbReference type="PROSITE" id="PS50191">
    <property type="entry name" value="CRAL_TRIO"/>
    <property type="match status" value="1"/>
</dbReference>
<evidence type="ECO:0000313" key="2">
    <source>
        <dbReference type="EMBL" id="OXA47278.1"/>
    </source>
</evidence>
<evidence type="ECO:0000313" key="3">
    <source>
        <dbReference type="Proteomes" id="UP000198287"/>
    </source>
</evidence>
<dbReference type="Pfam" id="PF00650">
    <property type="entry name" value="CRAL_TRIO"/>
    <property type="match status" value="1"/>
</dbReference>
<dbReference type="GO" id="GO:1902936">
    <property type="term" value="F:phosphatidylinositol bisphosphate binding"/>
    <property type="evidence" value="ECO:0007669"/>
    <property type="project" value="TreeGrafter"/>
</dbReference>
<keyword evidence="3" id="KW-1185">Reference proteome</keyword>
<dbReference type="SUPFAM" id="SSF52087">
    <property type="entry name" value="CRAL/TRIO domain"/>
    <property type="match status" value="1"/>
</dbReference>
<dbReference type="Proteomes" id="UP000198287">
    <property type="component" value="Unassembled WGS sequence"/>
</dbReference>
<dbReference type="InterPro" id="IPR001251">
    <property type="entry name" value="CRAL-TRIO_dom"/>
</dbReference>
<dbReference type="PANTHER" id="PTHR10174:SF130">
    <property type="entry name" value="ALPHA-TOCOPHEROL TRANSFER PROTEIN-LIKE"/>
    <property type="match status" value="1"/>
</dbReference>
<dbReference type="OrthoDB" id="75724at2759"/>
<comment type="caution">
    <text evidence="2">The sequence shown here is derived from an EMBL/GenBank/DDBJ whole genome shotgun (WGS) entry which is preliminary data.</text>
</comment>
<dbReference type="PANTHER" id="PTHR10174">
    <property type="entry name" value="ALPHA-TOCOPHEROL TRANSFER PROTEIN-RELATED"/>
    <property type="match status" value="1"/>
</dbReference>
<protein>
    <submittedName>
        <fullName evidence="2">Alpha-tocopherol transfer protein-like</fullName>
    </submittedName>
</protein>
<dbReference type="EMBL" id="LNIX01000013">
    <property type="protein sequence ID" value="OXA47278.1"/>
    <property type="molecule type" value="Genomic_DNA"/>
</dbReference>
<name>A0A226DQH8_FOLCA</name>
<gene>
    <name evidence="2" type="ORF">Fcan01_17631</name>
</gene>
<accession>A0A226DQH8</accession>
<dbReference type="Gene3D" id="1.20.5.1200">
    <property type="entry name" value="Alpha-tocopherol transfer"/>
    <property type="match status" value="1"/>
</dbReference>